<keyword evidence="3" id="KW-0614">Plasmid</keyword>
<keyword evidence="1 3" id="KW-0378">Hydrolase</keyword>
<feature type="domain" description="BD-FAE-like" evidence="2">
    <location>
        <begin position="53"/>
        <end position="159"/>
    </location>
</feature>
<dbReference type="Pfam" id="PF20434">
    <property type="entry name" value="BD-FAE"/>
    <property type="match status" value="1"/>
</dbReference>
<dbReference type="EMBL" id="CP098809">
    <property type="protein sequence ID" value="USJ27656.1"/>
    <property type="molecule type" value="Genomic_DNA"/>
</dbReference>
<evidence type="ECO:0000259" key="2">
    <source>
        <dbReference type="Pfam" id="PF20434"/>
    </source>
</evidence>
<sequence length="275" mass="29506">MSLEEREREYSPSSCIGGEYAPFIDDYRRLSVAAHAAHPPASYRYGSKSTQTLDVFLPEVASGKPALLVFIHGGYWQELSKDDSAFAAPYCLANGIALAAINYTLAPKATLDEIVSECVEAIDWLTTFASVVGIDPNRIFVSGSSAGAHLAAMVALKRRSIRGAVLVSGIYDLGPLTGTSIDRPLKLSSRTIRENSPLLEEIESFPPSLIAWGEIETSQAKKQSQAFAAHLVAAGTRCQSLEVSKRNHFDVILDLADPGTALGAKVHTLISKGTI</sequence>
<proteinExistence type="predicted"/>
<gene>
    <name evidence="3" type="ORF">NE863_27460</name>
</gene>
<dbReference type="InterPro" id="IPR049492">
    <property type="entry name" value="BD-FAE-like_dom"/>
</dbReference>
<accession>A0A9Q9DDT2</accession>
<dbReference type="GO" id="GO:0016787">
    <property type="term" value="F:hydrolase activity"/>
    <property type="evidence" value="ECO:0007669"/>
    <property type="project" value="UniProtKB-KW"/>
</dbReference>
<evidence type="ECO:0000313" key="4">
    <source>
        <dbReference type="Proteomes" id="UP001055460"/>
    </source>
</evidence>
<dbReference type="PANTHER" id="PTHR48081">
    <property type="entry name" value="AB HYDROLASE SUPERFAMILY PROTEIN C4A8.06C"/>
    <property type="match status" value="1"/>
</dbReference>
<dbReference type="InterPro" id="IPR029058">
    <property type="entry name" value="AB_hydrolase_fold"/>
</dbReference>
<dbReference type="SUPFAM" id="SSF53474">
    <property type="entry name" value="alpha/beta-Hydrolases"/>
    <property type="match status" value="1"/>
</dbReference>
<dbReference type="PANTHER" id="PTHR48081:SF33">
    <property type="entry name" value="KYNURENINE FORMAMIDASE"/>
    <property type="match status" value="1"/>
</dbReference>
<evidence type="ECO:0000313" key="3">
    <source>
        <dbReference type="EMBL" id="USJ27656.1"/>
    </source>
</evidence>
<evidence type="ECO:0000256" key="1">
    <source>
        <dbReference type="ARBA" id="ARBA00022801"/>
    </source>
</evidence>
<protein>
    <submittedName>
        <fullName evidence="3">Alpha/beta hydrolase</fullName>
    </submittedName>
</protein>
<dbReference type="RefSeq" id="WP_252161212.1">
    <property type="nucleotide sequence ID" value="NZ_CP098809.1"/>
</dbReference>
<reference evidence="3" key="1">
    <citation type="submission" date="2022-06" db="EMBL/GenBank/DDBJ databases">
        <title>Physiological and biochemical characterization and genomic elucidation of a strain of the genus Ensifer adhaerens M8 that combines arsenic oxidation and chromium reduction.</title>
        <authorList>
            <person name="Li X."/>
            <person name="Yu c."/>
        </authorList>
    </citation>
    <scope>NUCLEOTIDE SEQUENCE</scope>
    <source>
        <strain evidence="3">M8</strain>
        <plasmid evidence="3">pB</plasmid>
    </source>
</reference>
<name>A0A9Q9DDT2_ENSAD</name>
<geneLocation type="plasmid" evidence="3 4">
    <name>pB</name>
</geneLocation>
<dbReference type="AlphaFoldDB" id="A0A9Q9DDT2"/>
<dbReference type="InterPro" id="IPR050300">
    <property type="entry name" value="GDXG_lipolytic_enzyme"/>
</dbReference>
<dbReference type="Proteomes" id="UP001055460">
    <property type="component" value="Plasmid pB"/>
</dbReference>
<organism evidence="3 4">
    <name type="scientific">Ensifer adhaerens</name>
    <name type="common">Sinorhizobium morelense</name>
    <dbReference type="NCBI Taxonomy" id="106592"/>
    <lineage>
        <taxon>Bacteria</taxon>
        <taxon>Pseudomonadati</taxon>
        <taxon>Pseudomonadota</taxon>
        <taxon>Alphaproteobacteria</taxon>
        <taxon>Hyphomicrobiales</taxon>
        <taxon>Rhizobiaceae</taxon>
        <taxon>Sinorhizobium/Ensifer group</taxon>
        <taxon>Ensifer</taxon>
    </lineage>
</organism>
<dbReference type="Gene3D" id="3.40.50.1820">
    <property type="entry name" value="alpha/beta hydrolase"/>
    <property type="match status" value="1"/>
</dbReference>